<dbReference type="EMBL" id="OB661149">
    <property type="protein sequence ID" value="CAD7227451.1"/>
    <property type="molecule type" value="Genomic_DNA"/>
</dbReference>
<organism evidence="1">
    <name type="scientific">Cyprideis torosa</name>
    <dbReference type="NCBI Taxonomy" id="163714"/>
    <lineage>
        <taxon>Eukaryota</taxon>
        <taxon>Metazoa</taxon>
        <taxon>Ecdysozoa</taxon>
        <taxon>Arthropoda</taxon>
        <taxon>Crustacea</taxon>
        <taxon>Oligostraca</taxon>
        <taxon>Ostracoda</taxon>
        <taxon>Podocopa</taxon>
        <taxon>Podocopida</taxon>
        <taxon>Cytherocopina</taxon>
        <taxon>Cytheroidea</taxon>
        <taxon>Cytherideidae</taxon>
        <taxon>Cyprideis</taxon>
    </lineage>
</organism>
<reference evidence="1" key="1">
    <citation type="submission" date="2020-11" db="EMBL/GenBank/DDBJ databases">
        <authorList>
            <person name="Tran Van P."/>
        </authorList>
    </citation>
    <scope>NUCLEOTIDE SEQUENCE</scope>
</reference>
<dbReference type="Gene3D" id="3.30.540.10">
    <property type="entry name" value="Fructose-1,6-Bisphosphatase, subunit A, domain 1"/>
    <property type="match status" value="1"/>
</dbReference>
<proteinExistence type="predicted"/>
<dbReference type="OrthoDB" id="411145at2759"/>
<dbReference type="AlphaFoldDB" id="A0A7R8ZKP0"/>
<name>A0A7R8ZKP0_9CRUS</name>
<evidence type="ECO:0000313" key="1">
    <source>
        <dbReference type="EMBL" id="CAD7227451.1"/>
    </source>
</evidence>
<dbReference type="SUPFAM" id="SSF56655">
    <property type="entry name" value="Carbohydrate phosphatase"/>
    <property type="match status" value="1"/>
</dbReference>
<sequence length="151" mass="17210">MTVSHCLLVRLIASAISCAKQAGIIIQDIHRSRQFMTVWKSFDDPQTEGDRASQRCIQGSLQKKFGSLIHIIGEEEDIRQRIRLVDQIRQVGEKFVSLLIRSGKWNELHIQPWQGSFRSSARPTGKMQSAIYTLHLEVPENCIMLGICVLH</sequence>
<protein>
    <submittedName>
        <fullName evidence="1">Uncharacterized protein</fullName>
    </submittedName>
</protein>
<accession>A0A7R8ZKP0</accession>
<gene>
    <name evidence="1" type="ORF">CTOB1V02_LOCUS5358</name>
</gene>